<dbReference type="Proteomes" id="UP000245992">
    <property type="component" value="Unassembled WGS sequence"/>
</dbReference>
<feature type="domain" description="UspA" evidence="2">
    <location>
        <begin position="1"/>
        <end position="140"/>
    </location>
</feature>
<evidence type="ECO:0000256" key="1">
    <source>
        <dbReference type="ARBA" id="ARBA00008791"/>
    </source>
</evidence>
<dbReference type="InterPro" id="IPR006015">
    <property type="entry name" value="Universal_stress_UspA"/>
</dbReference>
<reference evidence="3 4" key="1">
    <citation type="submission" date="2013-12" db="EMBL/GenBank/DDBJ databases">
        <title>Annotated genome of Streptomyces scopuliridis.</title>
        <authorList>
            <person name="Olson J.B."/>
        </authorList>
    </citation>
    <scope>NUCLEOTIDE SEQUENCE [LARGE SCALE GENOMIC DNA]</scope>
    <source>
        <strain evidence="3 4">RB72</strain>
    </source>
</reference>
<dbReference type="InterPro" id="IPR006016">
    <property type="entry name" value="UspA"/>
</dbReference>
<evidence type="ECO:0000313" key="3">
    <source>
        <dbReference type="EMBL" id="PVE10640.1"/>
    </source>
</evidence>
<dbReference type="PRINTS" id="PR01438">
    <property type="entry name" value="UNVRSLSTRESS"/>
</dbReference>
<organism evidence="3 4">
    <name type="scientific">Streptomyces scopuliridis RB72</name>
    <dbReference type="NCBI Taxonomy" id="1440053"/>
    <lineage>
        <taxon>Bacteria</taxon>
        <taxon>Bacillati</taxon>
        <taxon>Actinomycetota</taxon>
        <taxon>Actinomycetes</taxon>
        <taxon>Kitasatosporales</taxon>
        <taxon>Streptomycetaceae</taxon>
        <taxon>Streptomyces</taxon>
    </lineage>
</organism>
<dbReference type="RefSeq" id="WP_030350820.1">
    <property type="nucleotide sequence ID" value="NZ_AZSP01000180.1"/>
</dbReference>
<dbReference type="InterPro" id="IPR014729">
    <property type="entry name" value="Rossmann-like_a/b/a_fold"/>
</dbReference>
<dbReference type="STRING" id="1440053.GCA_000718095_01659"/>
<gene>
    <name evidence="3" type="ORF">Y717_26980</name>
</gene>
<dbReference type="OrthoDB" id="6174426at2"/>
<evidence type="ECO:0000313" key="4">
    <source>
        <dbReference type="Proteomes" id="UP000245992"/>
    </source>
</evidence>
<dbReference type="PANTHER" id="PTHR46553">
    <property type="entry name" value="ADENINE NUCLEOTIDE ALPHA HYDROLASES-LIKE SUPERFAMILY PROTEIN"/>
    <property type="match status" value="1"/>
</dbReference>
<comment type="caution">
    <text evidence="3">The sequence shown here is derived from an EMBL/GenBank/DDBJ whole genome shotgun (WGS) entry which is preliminary data.</text>
</comment>
<dbReference type="Gene3D" id="3.40.50.620">
    <property type="entry name" value="HUPs"/>
    <property type="match status" value="1"/>
</dbReference>
<comment type="similarity">
    <text evidence="1">Belongs to the universal stress protein A family.</text>
</comment>
<evidence type="ECO:0000259" key="2">
    <source>
        <dbReference type="Pfam" id="PF00582"/>
    </source>
</evidence>
<keyword evidence="4" id="KW-1185">Reference proteome</keyword>
<dbReference type="CDD" id="cd23659">
    <property type="entry name" value="USP_At3g01520-like"/>
    <property type="match status" value="1"/>
</dbReference>
<sequence length="146" mass="15291">MSGTIVVGVDGSEPSLKALRWAVRQAKLTGDDVGAVIGWEYPATGWAGMLPGMPPEFEPEQLAWQILDEALDKTLEADVAAVVERRVVSGPAAQVLLDASEGASLLVVGDRGYSGFKAALLGSVSLHVTQHAKCPVVVVRGEIAED</sequence>
<dbReference type="SUPFAM" id="SSF52402">
    <property type="entry name" value="Adenine nucleotide alpha hydrolases-like"/>
    <property type="match status" value="1"/>
</dbReference>
<name>A0A2T7T642_9ACTN</name>
<accession>A0A2T7T642</accession>
<dbReference type="PANTHER" id="PTHR46553:SF3">
    <property type="entry name" value="ADENINE NUCLEOTIDE ALPHA HYDROLASES-LIKE SUPERFAMILY PROTEIN"/>
    <property type="match status" value="1"/>
</dbReference>
<protein>
    <submittedName>
        <fullName evidence="3">Universal stress protein UspA</fullName>
    </submittedName>
</protein>
<proteinExistence type="inferred from homology"/>
<dbReference type="Pfam" id="PF00582">
    <property type="entry name" value="Usp"/>
    <property type="match status" value="1"/>
</dbReference>
<dbReference type="AlphaFoldDB" id="A0A2T7T642"/>
<dbReference type="EMBL" id="AZSP01000180">
    <property type="protein sequence ID" value="PVE10640.1"/>
    <property type="molecule type" value="Genomic_DNA"/>
</dbReference>